<keyword evidence="1" id="KW-1133">Transmembrane helix</keyword>
<evidence type="ECO:0000313" key="2">
    <source>
        <dbReference type="EMBL" id="KIT14881.1"/>
    </source>
</evidence>
<evidence type="ECO:0008006" key="4">
    <source>
        <dbReference type="Google" id="ProtNLM"/>
    </source>
</evidence>
<feature type="transmembrane region" description="Helical" evidence="1">
    <location>
        <begin position="20"/>
        <end position="39"/>
    </location>
</feature>
<evidence type="ECO:0000313" key="3">
    <source>
        <dbReference type="Proteomes" id="UP000032232"/>
    </source>
</evidence>
<keyword evidence="3" id="KW-1185">Reference proteome</keyword>
<dbReference type="AlphaFoldDB" id="A0A0D1ED82"/>
<accession>A0A0D1ED82</accession>
<keyword evidence="1" id="KW-0472">Membrane</keyword>
<dbReference type="OrthoDB" id="7848123at2"/>
<dbReference type="Proteomes" id="UP000032232">
    <property type="component" value="Unassembled WGS sequence"/>
</dbReference>
<reference evidence="2 3" key="1">
    <citation type="submission" date="2015-02" db="EMBL/GenBank/DDBJ databases">
        <title>Genome Sequence of Jannaschia aquimarina DSM28248, a member of the Roseobacter clade.</title>
        <authorList>
            <person name="Voget S."/>
            <person name="Daniel R."/>
        </authorList>
    </citation>
    <scope>NUCLEOTIDE SEQUENCE [LARGE SCALE GENOMIC DNA]</scope>
    <source>
        <strain evidence="2 3">GSW-M26</strain>
    </source>
</reference>
<evidence type="ECO:0000256" key="1">
    <source>
        <dbReference type="SAM" id="Phobius"/>
    </source>
</evidence>
<organism evidence="2 3">
    <name type="scientific">Jannaschia aquimarina</name>
    <dbReference type="NCBI Taxonomy" id="935700"/>
    <lineage>
        <taxon>Bacteria</taxon>
        <taxon>Pseudomonadati</taxon>
        <taxon>Pseudomonadota</taxon>
        <taxon>Alphaproteobacteria</taxon>
        <taxon>Rhodobacterales</taxon>
        <taxon>Roseobacteraceae</taxon>
        <taxon>Jannaschia</taxon>
    </lineage>
</organism>
<protein>
    <recommendedName>
        <fullName evidence="4">Photosynthetic complex assembly protein</fullName>
    </recommendedName>
</protein>
<name>A0A0D1ED82_9RHOB</name>
<dbReference type="EMBL" id="JYFE01000060">
    <property type="protein sequence ID" value="KIT14881.1"/>
    <property type="molecule type" value="Genomic_DNA"/>
</dbReference>
<dbReference type="STRING" id="935700.jaqu_32060"/>
<gene>
    <name evidence="2" type="ORF">jaqu_32060</name>
</gene>
<dbReference type="PATRIC" id="fig|935700.4.peg.3312"/>
<proteinExistence type="predicted"/>
<dbReference type="NCBIfam" id="TIGR03054">
    <property type="entry name" value="photo_alph_chp1"/>
    <property type="match status" value="1"/>
</dbReference>
<keyword evidence="1" id="KW-0812">Transmembrane</keyword>
<comment type="caution">
    <text evidence="2">The sequence shown here is derived from an EMBL/GenBank/DDBJ whole genome shotgun (WGS) entry which is preliminary data.</text>
</comment>
<dbReference type="InterPro" id="IPR017495">
    <property type="entry name" value="PuhC"/>
</dbReference>
<sequence>MMPEQRLAARDREMVPTTLIRALGVLVVCALFIVTYARLTDRPLEAMPVMEGEAGILRERTIFLDADGSTGAARVLDTNGTVIAQLDPSQGGFVAGVHRALKFERERRGADMSQPVRLIEFETGQLSLRDDVTGWRAELIGFGAKNAAAFAALLN</sequence>
<dbReference type="RefSeq" id="WP_043919980.1">
    <property type="nucleotide sequence ID" value="NZ_FZPF01000001.1"/>
</dbReference>